<dbReference type="AlphaFoldDB" id="A0A9W7I8E9"/>
<comment type="caution">
    <text evidence="2">The sequence shown here is derived from an EMBL/GenBank/DDBJ whole genome shotgun (WGS) entry which is preliminary data.</text>
</comment>
<keyword evidence="3" id="KW-1185">Reference proteome</keyword>
<proteinExistence type="predicted"/>
<sequence length="88" mass="9846">MNDIDSDLASLSIQGEEEEELAIQVVDPRQGVSFAHCFIGSFLTTSVVNFMSMRTTLANVWNPVGGISVLNLGEKRFLFRLFHKIDIE</sequence>
<dbReference type="OrthoDB" id="989295at2759"/>
<evidence type="ECO:0000313" key="3">
    <source>
        <dbReference type="Proteomes" id="UP001165190"/>
    </source>
</evidence>
<feature type="domain" description="DUF4283" evidence="1">
    <location>
        <begin position="34"/>
        <end position="87"/>
    </location>
</feature>
<accession>A0A9W7I8E9</accession>
<evidence type="ECO:0000259" key="1">
    <source>
        <dbReference type="Pfam" id="PF14111"/>
    </source>
</evidence>
<organism evidence="2 3">
    <name type="scientific">Hibiscus trionum</name>
    <name type="common">Flower of an hour</name>
    <dbReference type="NCBI Taxonomy" id="183268"/>
    <lineage>
        <taxon>Eukaryota</taxon>
        <taxon>Viridiplantae</taxon>
        <taxon>Streptophyta</taxon>
        <taxon>Embryophyta</taxon>
        <taxon>Tracheophyta</taxon>
        <taxon>Spermatophyta</taxon>
        <taxon>Magnoliopsida</taxon>
        <taxon>eudicotyledons</taxon>
        <taxon>Gunneridae</taxon>
        <taxon>Pentapetalae</taxon>
        <taxon>rosids</taxon>
        <taxon>malvids</taxon>
        <taxon>Malvales</taxon>
        <taxon>Malvaceae</taxon>
        <taxon>Malvoideae</taxon>
        <taxon>Hibiscus</taxon>
    </lineage>
</organism>
<dbReference type="Proteomes" id="UP001165190">
    <property type="component" value="Unassembled WGS sequence"/>
</dbReference>
<dbReference type="InterPro" id="IPR025558">
    <property type="entry name" value="DUF4283"/>
</dbReference>
<name>A0A9W7I8E9_HIBTR</name>
<dbReference type="Pfam" id="PF14111">
    <property type="entry name" value="DUF4283"/>
    <property type="match status" value="1"/>
</dbReference>
<dbReference type="EMBL" id="BSYR01000024">
    <property type="protein sequence ID" value="GMI90838.1"/>
    <property type="molecule type" value="Genomic_DNA"/>
</dbReference>
<protein>
    <recommendedName>
        <fullName evidence="1">DUF4283 domain-containing protein</fullName>
    </recommendedName>
</protein>
<evidence type="ECO:0000313" key="2">
    <source>
        <dbReference type="EMBL" id="GMI90838.1"/>
    </source>
</evidence>
<reference evidence="2" key="1">
    <citation type="submission" date="2023-05" db="EMBL/GenBank/DDBJ databases">
        <title>Genome and transcriptome analyses reveal genes involved in the formation of fine ridges on petal epidermal cells in Hibiscus trionum.</title>
        <authorList>
            <person name="Koshimizu S."/>
            <person name="Masuda S."/>
            <person name="Ishii T."/>
            <person name="Shirasu K."/>
            <person name="Hoshino A."/>
            <person name="Arita M."/>
        </authorList>
    </citation>
    <scope>NUCLEOTIDE SEQUENCE</scope>
    <source>
        <strain evidence="2">Hamamatsu line</strain>
    </source>
</reference>
<gene>
    <name evidence="2" type="ORF">HRI_002753100</name>
</gene>